<proteinExistence type="predicted"/>
<keyword evidence="2" id="KW-0812">Transmembrane</keyword>
<keyword evidence="2" id="KW-0472">Membrane</keyword>
<protein>
    <submittedName>
        <fullName evidence="3">GTP pyrophosphokinase</fullName>
    </submittedName>
</protein>
<evidence type="ECO:0000313" key="4">
    <source>
        <dbReference type="Proteomes" id="UP000189728"/>
    </source>
</evidence>
<sequence>MAEDEVVLKPPSEDDKPDELVSIESLQEDDDQNEEQEQEQKQKEPFLTKKKIIIFAGIGIFILLLIVILIVVLSKKDKKQNFDTNQLVKQIEQNYPTKDFEASKIDDMISKANELYERGDKFQALKIYENIATQSQSLSSYNLGVSQMKQGKCDEAIESFLKAIHNKENTTVSAINAAVCSLDLNNTQNFKYYIDLAESFLQDESNSPLYNYYYALINYYKGNYIEALHALSHPSGDHYKDKYLYLSGKILTMLGRYKEAIQKLESQKEFDVNLTLSQLYARLAIYDKARQYLEKASKNTTNPDFLRMTGALIDLKTGYYANSATLIDEVYKIDKTLPGKIYKIKTILNPELFDINIAQKHFENDMFFDKVKRYETLFYFAPYKVFDAKQTIQRIRKGGINIFLDDTTSANDYLQNTQLLSSVNIELSNAIANALNFKLKEANMDFIKLVSIYPKHSILHYNLALTYAQLGNFSMAFKHFATSYHLDPTNYLAGVFHAICADITNNLNPKFISELSKNLRNDTNIQRPNIYNSLLDLIAQNQSSMIRYLEESKDESTLNLAFEIIIAKMSSRDEVMKEKTAKLLELMPNDIVSNILNFIANYDTDDIKTYALNIQKYFKNKDLNEDSFYNGASIIKKQYTKLLQISGLLFYERDKIIQKLKDAPSNVNLLQTLAYMQLFTNEFDKSFEIYNILIDNFKVEDPVTLFLASVAATGANKSANAIALLELTRISDPDAIENRIALGFLYQEIDNIKAAMLQYSRVGNTDHKNEFYDFSIINNQ</sequence>
<feature type="repeat" description="TPR" evidence="1">
    <location>
        <begin position="457"/>
        <end position="490"/>
    </location>
</feature>
<keyword evidence="1" id="KW-0802">TPR repeat</keyword>
<dbReference type="Proteomes" id="UP000189728">
    <property type="component" value="Unassembled WGS sequence"/>
</dbReference>
<evidence type="ECO:0000256" key="2">
    <source>
        <dbReference type="SAM" id="Phobius"/>
    </source>
</evidence>
<feature type="repeat" description="TPR" evidence="1">
    <location>
        <begin position="137"/>
        <end position="170"/>
    </location>
</feature>
<dbReference type="SMART" id="SM00028">
    <property type="entry name" value="TPR"/>
    <property type="match status" value="3"/>
</dbReference>
<dbReference type="PROSITE" id="PS50005">
    <property type="entry name" value="TPR"/>
    <property type="match status" value="2"/>
</dbReference>
<dbReference type="InterPro" id="IPR011990">
    <property type="entry name" value="TPR-like_helical_dom_sf"/>
</dbReference>
<dbReference type="RefSeq" id="WP_078415139.1">
    <property type="nucleotide sequence ID" value="NZ_MCRK01000001.1"/>
</dbReference>
<dbReference type="InterPro" id="IPR019734">
    <property type="entry name" value="TPR_rpt"/>
</dbReference>
<reference evidence="3 4" key="1">
    <citation type="submission" date="2016-08" db="EMBL/GenBank/DDBJ databases">
        <title>Campylobacter species from sea mammals.</title>
        <authorList>
            <person name="Gilbert M.J."/>
            <person name="Byrne B.A."/>
            <person name="Zomer A.L."/>
            <person name="Wagenaar J.A."/>
        </authorList>
    </citation>
    <scope>NUCLEOTIDE SEQUENCE [LARGE SCALE GENOMIC DNA]</scope>
    <source>
        <strain evidence="3 4">1105248</strain>
    </source>
</reference>
<dbReference type="AlphaFoldDB" id="A0AAX0LCN4"/>
<evidence type="ECO:0000256" key="1">
    <source>
        <dbReference type="PROSITE-ProRule" id="PRU00339"/>
    </source>
</evidence>
<dbReference type="EMBL" id="MCRK01000001">
    <property type="protein sequence ID" value="OPA82194.1"/>
    <property type="molecule type" value="Genomic_DNA"/>
</dbReference>
<accession>A0AAX0LCN4</accession>
<name>A0AAX0LCN4_9BACT</name>
<dbReference type="Pfam" id="PF12895">
    <property type="entry name" value="ANAPC3"/>
    <property type="match status" value="1"/>
</dbReference>
<evidence type="ECO:0000313" key="3">
    <source>
        <dbReference type="EMBL" id="OPA82194.1"/>
    </source>
</evidence>
<organism evidence="3 4">
    <name type="scientific">Campylobacter pinnipediorum subsp. pinnipediorum</name>
    <dbReference type="NCBI Taxonomy" id="1660067"/>
    <lineage>
        <taxon>Bacteria</taxon>
        <taxon>Pseudomonadati</taxon>
        <taxon>Campylobacterota</taxon>
        <taxon>Epsilonproteobacteria</taxon>
        <taxon>Campylobacterales</taxon>
        <taxon>Campylobacteraceae</taxon>
        <taxon>Campylobacter</taxon>
    </lineage>
</organism>
<keyword evidence="2" id="KW-1133">Transmembrane helix</keyword>
<dbReference type="Gene3D" id="1.25.40.10">
    <property type="entry name" value="Tetratricopeptide repeat domain"/>
    <property type="match status" value="4"/>
</dbReference>
<gene>
    <name evidence="3" type="ORF">BFG04_07285</name>
</gene>
<feature type="transmembrane region" description="Helical" evidence="2">
    <location>
        <begin position="52"/>
        <end position="73"/>
    </location>
</feature>
<comment type="caution">
    <text evidence="3">The sequence shown here is derived from an EMBL/GenBank/DDBJ whole genome shotgun (WGS) entry which is preliminary data.</text>
</comment>
<dbReference type="Pfam" id="PF13181">
    <property type="entry name" value="TPR_8"/>
    <property type="match status" value="1"/>
</dbReference>
<dbReference type="SUPFAM" id="SSF48452">
    <property type="entry name" value="TPR-like"/>
    <property type="match status" value="2"/>
</dbReference>